<dbReference type="eggNOG" id="COG4191">
    <property type="taxonomic scope" value="Bacteria"/>
</dbReference>
<comment type="catalytic activity">
    <reaction evidence="1">
        <text>ATP + protein L-histidine = ADP + protein N-phospho-L-histidine.</text>
        <dbReference type="EC" id="2.7.13.3"/>
    </reaction>
</comment>
<evidence type="ECO:0000259" key="5">
    <source>
        <dbReference type="PROSITE" id="PS50109"/>
    </source>
</evidence>
<evidence type="ECO:0000256" key="2">
    <source>
        <dbReference type="ARBA" id="ARBA00012438"/>
    </source>
</evidence>
<keyword evidence="3 6" id="KW-0808">Transferase</keyword>
<dbReference type="AlphaFoldDB" id="S0FI83"/>
<dbReference type="Gene3D" id="3.30.565.10">
    <property type="entry name" value="Histidine kinase-like ATPase, C-terminal domain"/>
    <property type="match status" value="1"/>
</dbReference>
<dbReference type="InterPro" id="IPR005467">
    <property type="entry name" value="His_kinase_dom"/>
</dbReference>
<dbReference type="STRING" id="1195236.CTER_4764"/>
<dbReference type="Pfam" id="PF02518">
    <property type="entry name" value="HATPase_c"/>
    <property type="match status" value="1"/>
</dbReference>
<dbReference type="PRINTS" id="PR00344">
    <property type="entry name" value="BCTRLSENSOR"/>
</dbReference>
<dbReference type="SMART" id="SM00387">
    <property type="entry name" value="HATPase_c"/>
    <property type="match status" value="1"/>
</dbReference>
<dbReference type="SUPFAM" id="SSF55874">
    <property type="entry name" value="ATPase domain of HSP90 chaperone/DNA topoisomerase II/histidine kinase"/>
    <property type="match status" value="1"/>
</dbReference>
<dbReference type="InterPro" id="IPR004358">
    <property type="entry name" value="Sig_transdc_His_kin-like_C"/>
</dbReference>
<dbReference type="PATRIC" id="fig|1195236.3.peg.4950"/>
<sequence length="192" mass="21316">MRDLSLHILDIVQNSIKAKASEISIILKHEYISLLGKNILKLIITDNGTGMEYELLNRVEDPFMTTRTSRKVGLGIPLLKESALKCDGEFKLSSQKDAGTEITAAFPIDHIDRLPVGDVGETMITLISSNPEIRFMLFLEGEKGSFGLDTREVAESLKGVIITEYAVINWLKEYIDDGIKNIFGGVLNEVNC</sequence>
<name>S0FI83_RUMCE</name>
<evidence type="ECO:0000256" key="3">
    <source>
        <dbReference type="ARBA" id="ARBA00022777"/>
    </source>
</evidence>
<dbReference type="InterPro" id="IPR003594">
    <property type="entry name" value="HATPase_dom"/>
</dbReference>
<keyword evidence="4" id="KW-0902">Two-component regulatory system</keyword>
<gene>
    <name evidence="6" type="ORF">CTER_4764</name>
</gene>
<evidence type="ECO:0000256" key="4">
    <source>
        <dbReference type="ARBA" id="ARBA00023012"/>
    </source>
</evidence>
<dbReference type="EMBL" id="AORV01000065">
    <property type="protein sequence ID" value="EMS69766.1"/>
    <property type="molecule type" value="Genomic_DNA"/>
</dbReference>
<evidence type="ECO:0000256" key="1">
    <source>
        <dbReference type="ARBA" id="ARBA00000085"/>
    </source>
</evidence>
<evidence type="ECO:0000313" key="6">
    <source>
        <dbReference type="EMBL" id="EMS69766.1"/>
    </source>
</evidence>
<dbReference type="RefSeq" id="WP_004630121.1">
    <property type="nucleotide sequence ID" value="NZ_AORV01000065.1"/>
</dbReference>
<dbReference type="Proteomes" id="UP000014155">
    <property type="component" value="Unassembled WGS sequence"/>
</dbReference>
<keyword evidence="7" id="KW-1185">Reference proteome</keyword>
<reference evidence="6 7" key="1">
    <citation type="journal article" date="2013" name="Genome Announc.">
        <title>Draft Genome Sequence of the Cellulolytic, Mesophilic, Anaerobic Bacterium Clostridium termitidis Strain CT1112 (DSM 5398).</title>
        <authorList>
            <person name="Lal S."/>
            <person name="Ramachandran U."/>
            <person name="Zhang X."/>
            <person name="Munir R."/>
            <person name="Sparling R."/>
            <person name="Levin D.B."/>
        </authorList>
    </citation>
    <scope>NUCLEOTIDE SEQUENCE [LARGE SCALE GENOMIC DNA]</scope>
    <source>
        <strain evidence="6 7">CT1112</strain>
    </source>
</reference>
<evidence type="ECO:0000313" key="7">
    <source>
        <dbReference type="Proteomes" id="UP000014155"/>
    </source>
</evidence>
<accession>S0FI83</accession>
<comment type="caution">
    <text evidence="6">The sequence shown here is derived from an EMBL/GenBank/DDBJ whole genome shotgun (WGS) entry which is preliminary data.</text>
</comment>
<dbReference type="PROSITE" id="PS50109">
    <property type="entry name" value="HIS_KIN"/>
    <property type="match status" value="1"/>
</dbReference>
<proteinExistence type="predicted"/>
<dbReference type="GO" id="GO:0000160">
    <property type="term" value="P:phosphorelay signal transduction system"/>
    <property type="evidence" value="ECO:0007669"/>
    <property type="project" value="UniProtKB-KW"/>
</dbReference>
<feature type="domain" description="Histidine kinase" evidence="5">
    <location>
        <begin position="1"/>
        <end position="110"/>
    </location>
</feature>
<dbReference type="EC" id="2.7.13.3" evidence="2"/>
<keyword evidence="3 6" id="KW-0418">Kinase</keyword>
<dbReference type="GO" id="GO:0004673">
    <property type="term" value="F:protein histidine kinase activity"/>
    <property type="evidence" value="ECO:0007669"/>
    <property type="project" value="UniProtKB-EC"/>
</dbReference>
<dbReference type="InterPro" id="IPR036890">
    <property type="entry name" value="HATPase_C_sf"/>
</dbReference>
<organism evidence="6 7">
    <name type="scientific">Ruminiclostridium cellobioparum subsp. termitidis CT1112</name>
    <dbReference type="NCBI Taxonomy" id="1195236"/>
    <lineage>
        <taxon>Bacteria</taxon>
        <taxon>Bacillati</taxon>
        <taxon>Bacillota</taxon>
        <taxon>Clostridia</taxon>
        <taxon>Eubacteriales</taxon>
        <taxon>Oscillospiraceae</taxon>
        <taxon>Ruminiclostridium</taxon>
    </lineage>
</organism>
<protein>
    <recommendedName>
        <fullName evidence="2">histidine kinase</fullName>
        <ecNumber evidence="2">2.7.13.3</ecNumber>
    </recommendedName>
</protein>